<evidence type="ECO:0000256" key="4">
    <source>
        <dbReference type="ARBA" id="ARBA00012513"/>
    </source>
</evidence>
<dbReference type="Gene3D" id="3.80.10.10">
    <property type="entry name" value="Ribonuclease Inhibitor"/>
    <property type="match status" value="2"/>
</dbReference>
<dbReference type="Proteomes" id="UP001159364">
    <property type="component" value="Linkage Group LG07"/>
</dbReference>
<keyword evidence="18" id="KW-0325">Glycoprotein</keyword>
<evidence type="ECO:0000256" key="14">
    <source>
        <dbReference type="ARBA" id="ARBA00022840"/>
    </source>
</evidence>
<dbReference type="EMBL" id="JAIWQS010000007">
    <property type="protein sequence ID" value="KAJ8758751.1"/>
    <property type="molecule type" value="Genomic_DNA"/>
</dbReference>
<proteinExistence type="inferred from homology"/>
<dbReference type="PROSITE" id="PS50011">
    <property type="entry name" value="PROTEIN_KINASE_DOM"/>
    <property type="match status" value="1"/>
</dbReference>
<comment type="similarity">
    <text evidence="19">Belongs to the polygalacturonase-inhibiting protein family.</text>
</comment>
<comment type="caution">
    <text evidence="26">The sequence shown here is derived from an EMBL/GenBank/DDBJ whole genome shotgun (WGS) entry which is preliminary data.</text>
</comment>
<evidence type="ECO:0000256" key="11">
    <source>
        <dbReference type="ARBA" id="ARBA00022737"/>
    </source>
</evidence>
<evidence type="ECO:0000256" key="15">
    <source>
        <dbReference type="ARBA" id="ARBA00022989"/>
    </source>
</evidence>
<dbReference type="SUPFAM" id="SSF52058">
    <property type="entry name" value="L domain-like"/>
    <property type="match status" value="1"/>
</dbReference>
<dbReference type="FunFam" id="3.30.200.20:FF:000307">
    <property type="entry name" value="pollen receptor-like kinase 1"/>
    <property type="match status" value="1"/>
</dbReference>
<keyword evidence="5" id="KW-0134">Cell wall</keyword>
<dbReference type="FunFam" id="3.80.10.10:FF:000400">
    <property type="entry name" value="Nuclear pore complex protein NUP107"/>
    <property type="match status" value="1"/>
</dbReference>
<evidence type="ECO:0000256" key="10">
    <source>
        <dbReference type="ARBA" id="ARBA00022729"/>
    </source>
</evidence>
<dbReference type="SUPFAM" id="SSF56112">
    <property type="entry name" value="Protein kinase-like (PK-like)"/>
    <property type="match status" value="1"/>
</dbReference>
<evidence type="ECO:0000256" key="19">
    <source>
        <dbReference type="ARBA" id="ARBA00038043"/>
    </source>
</evidence>
<comment type="catalytic activity">
    <reaction evidence="20">
        <text>L-threonyl-[protein] + ATP = O-phospho-L-threonyl-[protein] + ADP + H(+)</text>
        <dbReference type="Rhea" id="RHEA:46608"/>
        <dbReference type="Rhea" id="RHEA-COMP:11060"/>
        <dbReference type="Rhea" id="RHEA-COMP:11605"/>
        <dbReference type="ChEBI" id="CHEBI:15378"/>
        <dbReference type="ChEBI" id="CHEBI:30013"/>
        <dbReference type="ChEBI" id="CHEBI:30616"/>
        <dbReference type="ChEBI" id="CHEBI:61977"/>
        <dbReference type="ChEBI" id="CHEBI:456216"/>
        <dbReference type="EC" id="2.7.11.1"/>
    </reaction>
</comment>
<keyword evidence="17" id="KW-0675">Receptor</keyword>
<evidence type="ECO:0000256" key="18">
    <source>
        <dbReference type="ARBA" id="ARBA00023180"/>
    </source>
</evidence>
<dbReference type="InterPro" id="IPR011009">
    <property type="entry name" value="Kinase-like_dom_sf"/>
</dbReference>
<keyword evidence="13" id="KW-0418">Kinase</keyword>
<dbReference type="InterPro" id="IPR032675">
    <property type="entry name" value="LRR_dom_sf"/>
</dbReference>
<dbReference type="EC" id="2.7.11.1" evidence="4"/>
<evidence type="ECO:0000256" key="12">
    <source>
        <dbReference type="ARBA" id="ARBA00022741"/>
    </source>
</evidence>
<evidence type="ECO:0000256" key="22">
    <source>
        <dbReference type="SAM" id="MobiDB-lite"/>
    </source>
</evidence>
<dbReference type="Pfam" id="PF00069">
    <property type="entry name" value="Pkinase"/>
    <property type="match status" value="1"/>
</dbReference>
<evidence type="ECO:0000256" key="5">
    <source>
        <dbReference type="ARBA" id="ARBA00022512"/>
    </source>
</evidence>
<keyword evidence="10 24" id="KW-0732">Signal</keyword>
<evidence type="ECO:0000256" key="13">
    <source>
        <dbReference type="ARBA" id="ARBA00022777"/>
    </source>
</evidence>
<evidence type="ECO:0000256" key="17">
    <source>
        <dbReference type="ARBA" id="ARBA00023170"/>
    </source>
</evidence>
<evidence type="ECO:0000256" key="16">
    <source>
        <dbReference type="ARBA" id="ARBA00023136"/>
    </source>
</evidence>
<feature type="transmembrane region" description="Helical" evidence="23">
    <location>
        <begin position="245"/>
        <end position="267"/>
    </location>
</feature>
<evidence type="ECO:0000313" key="27">
    <source>
        <dbReference type="Proteomes" id="UP001159364"/>
    </source>
</evidence>
<keyword evidence="8" id="KW-0808">Transferase</keyword>
<gene>
    <name evidence="26" type="ORF">K2173_000472</name>
</gene>
<dbReference type="GO" id="GO:0004674">
    <property type="term" value="F:protein serine/threonine kinase activity"/>
    <property type="evidence" value="ECO:0007669"/>
    <property type="project" value="UniProtKB-EC"/>
</dbReference>
<keyword evidence="7" id="KW-0433">Leucine-rich repeat</keyword>
<keyword evidence="11" id="KW-0677">Repeat</keyword>
<evidence type="ECO:0000256" key="23">
    <source>
        <dbReference type="SAM" id="Phobius"/>
    </source>
</evidence>
<evidence type="ECO:0000256" key="21">
    <source>
        <dbReference type="ARBA" id="ARBA00048679"/>
    </source>
</evidence>
<feature type="chain" id="PRO_5043709489" description="non-specific serine/threonine protein kinase" evidence="24">
    <location>
        <begin position="26"/>
        <end position="647"/>
    </location>
</feature>
<dbReference type="InterPro" id="IPR001611">
    <property type="entry name" value="Leu-rich_rpt"/>
</dbReference>
<evidence type="ECO:0000313" key="26">
    <source>
        <dbReference type="EMBL" id="KAJ8758751.1"/>
    </source>
</evidence>
<keyword evidence="9 23" id="KW-0812">Transmembrane</keyword>
<keyword evidence="27" id="KW-1185">Reference proteome</keyword>
<dbReference type="Pfam" id="PF13855">
    <property type="entry name" value="LRR_8"/>
    <property type="match status" value="1"/>
</dbReference>
<comment type="similarity">
    <text evidence="3">Belongs to the protein kinase superfamily. Ser/Thr protein kinase family.</text>
</comment>
<name>A0AAV8SWC3_9ROSI</name>
<feature type="signal peptide" evidence="24">
    <location>
        <begin position="1"/>
        <end position="25"/>
    </location>
</feature>
<evidence type="ECO:0000256" key="8">
    <source>
        <dbReference type="ARBA" id="ARBA00022679"/>
    </source>
</evidence>
<dbReference type="GO" id="GO:0005524">
    <property type="term" value="F:ATP binding"/>
    <property type="evidence" value="ECO:0007669"/>
    <property type="project" value="UniProtKB-KW"/>
</dbReference>
<dbReference type="InterPro" id="IPR013210">
    <property type="entry name" value="LRR_N_plant-typ"/>
</dbReference>
<dbReference type="FunFam" id="1.10.510.10:FF:000480">
    <property type="entry name" value="Pollen receptor-like kinase 1"/>
    <property type="match status" value="1"/>
</dbReference>
<evidence type="ECO:0000259" key="25">
    <source>
        <dbReference type="PROSITE" id="PS50011"/>
    </source>
</evidence>
<evidence type="ECO:0000256" key="20">
    <source>
        <dbReference type="ARBA" id="ARBA00047899"/>
    </source>
</evidence>
<feature type="domain" description="Protein kinase" evidence="25">
    <location>
        <begin position="335"/>
        <end position="609"/>
    </location>
</feature>
<dbReference type="Gene3D" id="3.30.200.20">
    <property type="entry name" value="Phosphorylase Kinase, domain 1"/>
    <property type="match status" value="1"/>
</dbReference>
<evidence type="ECO:0000256" key="6">
    <source>
        <dbReference type="ARBA" id="ARBA00022553"/>
    </source>
</evidence>
<dbReference type="PANTHER" id="PTHR48007:SF67">
    <property type="entry name" value="POLLEN RECEPTOR-LIKE KINASE 1"/>
    <property type="match status" value="1"/>
</dbReference>
<evidence type="ECO:0000256" key="3">
    <source>
        <dbReference type="ARBA" id="ARBA00008684"/>
    </source>
</evidence>
<organism evidence="26 27">
    <name type="scientific">Erythroxylum novogranatense</name>
    <dbReference type="NCBI Taxonomy" id="1862640"/>
    <lineage>
        <taxon>Eukaryota</taxon>
        <taxon>Viridiplantae</taxon>
        <taxon>Streptophyta</taxon>
        <taxon>Embryophyta</taxon>
        <taxon>Tracheophyta</taxon>
        <taxon>Spermatophyta</taxon>
        <taxon>Magnoliopsida</taxon>
        <taxon>eudicotyledons</taxon>
        <taxon>Gunneridae</taxon>
        <taxon>Pentapetalae</taxon>
        <taxon>rosids</taxon>
        <taxon>fabids</taxon>
        <taxon>Malpighiales</taxon>
        <taxon>Erythroxylaceae</taxon>
        <taxon>Erythroxylum</taxon>
    </lineage>
</organism>
<dbReference type="InterPro" id="IPR046959">
    <property type="entry name" value="PRK1-6/SRF4-like"/>
</dbReference>
<dbReference type="Pfam" id="PF08263">
    <property type="entry name" value="LRRNT_2"/>
    <property type="match status" value="1"/>
</dbReference>
<reference evidence="26 27" key="1">
    <citation type="submission" date="2021-09" db="EMBL/GenBank/DDBJ databases">
        <title>Genomic insights and catalytic innovation underlie evolution of tropane alkaloids biosynthesis.</title>
        <authorList>
            <person name="Wang Y.-J."/>
            <person name="Tian T."/>
            <person name="Huang J.-P."/>
            <person name="Huang S.-X."/>
        </authorList>
    </citation>
    <scope>NUCLEOTIDE SEQUENCE [LARGE SCALE GENOMIC DNA]</scope>
    <source>
        <strain evidence="26">KIB-2018</strain>
        <tissue evidence="26">Leaf</tissue>
    </source>
</reference>
<keyword evidence="6" id="KW-0597">Phosphoprotein</keyword>
<dbReference type="AlphaFoldDB" id="A0AAV8SWC3"/>
<dbReference type="GO" id="GO:0016020">
    <property type="term" value="C:membrane"/>
    <property type="evidence" value="ECO:0007669"/>
    <property type="project" value="UniProtKB-SubCell"/>
</dbReference>
<feature type="region of interest" description="Disordered" evidence="22">
    <location>
        <begin position="611"/>
        <end position="647"/>
    </location>
</feature>
<comment type="catalytic activity">
    <reaction evidence="21">
        <text>L-seryl-[protein] + ATP = O-phospho-L-seryl-[protein] + ADP + H(+)</text>
        <dbReference type="Rhea" id="RHEA:17989"/>
        <dbReference type="Rhea" id="RHEA-COMP:9863"/>
        <dbReference type="Rhea" id="RHEA-COMP:11604"/>
        <dbReference type="ChEBI" id="CHEBI:15378"/>
        <dbReference type="ChEBI" id="CHEBI:29999"/>
        <dbReference type="ChEBI" id="CHEBI:30616"/>
        <dbReference type="ChEBI" id="CHEBI:83421"/>
        <dbReference type="ChEBI" id="CHEBI:456216"/>
        <dbReference type="EC" id="2.7.11.1"/>
    </reaction>
</comment>
<evidence type="ECO:0000256" key="9">
    <source>
        <dbReference type="ARBA" id="ARBA00022692"/>
    </source>
</evidence>
<evidence type="ECO:0000256" key="24">
    <source>
        <dbReference type="SAM" id="SignalP"/>
    </source>
</evidence>
<keyword evidence="16 23" id="KW-0472">Membrane</keyword>
<accession>A0AAV8SWC3</accession>
<dbReference type="Gene3D" id="1.10.510.10">
    <property type="entry name" value="Transferase(Phosphotransferase) domain 1"/>
    <property type="match status" value="1"/>
</dbReference>
<dbReference type="InterPro" id="IPR000719">
    <property type="entry name" value="Prot_kinase_dom"/>
</dbReference>
<sequence length="647" mass="72374">MADKLPVATWFLMLFFVSTYHFATSSQGLTEAEILTNFRKSLYDDSSSLSSWNVTVNPIPCSNNTAKWVGVRCNKDGTVFKLLLPNMGLKGTIDIDMLVLLKSMRTLNLMNNRFEGPLPQVKKLAVLKNLYLSYNGFSGEIPDDTFAGMNALKELYLGHNQFSGEIPSSLVDLKNLMKLNLESNQFTGRIPDFGHGFLEFNVASNRLNGAIPRSLRDQNARSFKGNEGLCGYPLPPCKTSSKKKIIVIGVLVGSAAVLVGLALFTFIRKRNPGTPIFKDAQEAKTQKTNFAVQGVGKKMVESPEHNKPGNKRTENGKLHFVRNDRDTFELHDLLRASAEVLGSGSFGSSYKAVLHSGPAMVVKRFRHMHHVGKEEFYEHMRKLGRLSHPNLLPLVAFYYRKEEKFLVSDFVRNGSLATLLHAKRAPGVQALDWSTRVKIIKGVAKGLAYLYKEFPNVTLPHGHLKSSNVLLGNKLEPLLTDYALVPILNKDHAQQVTVAYKSPEFIKAERTTRKTDVWSLGILILEILTGKFPANYLKQGRGANADLAAWVNSVVREEWTGEVFDKDMKGPRNGEGEMLKLLKIGMCCCEWNLERRWDLRDAIDKIEELKERESDADYSSSYASEGDHEVNSSRAPTDDDFSFSVTG</sequence>
<keyword evidence="14" id="KW-0067">ATP-binding</keyword>
<comment type="subcellular location">
    <subcellularLocation>
        <location evidence="1">Membrane</location>
        <topology evidence="1">Single-pass membrane protein</topology>
    </subcellularLocation>
    <subcellularLocation>
        <location evidence="2">Secreted</location>
        <location evidence="2">Cell wall</location>
    </subcellularLocation>
</comment>
<evidence type="ECO:0000256" key="7">
    <source>
        <dbReference type="ARBA" id="ARBA00022614"/>
    </source>
</evidence>
<evidence type="ECO:0000256" key="2">
    <source>
        <dbReference type="ARBA" id="ARBA00004191"/>
    </source>
</evidence>
<keyword evidence="12" id="KW-0547">Nucleotide-binding</keyword>
<keyword evidence="15 23" id="KW-1133">Transmembrane helix</keyword>
<evidence type="ECO:0000256" key="1">
    <source>
        <dbReference type="ARBA" id="ARBA00004167"/>
    </source>
</evidence>
<protein>
    <recommendedName>
        <fullName evidence="4">non-specific serine/threonine protein kinase</fullName>
        <ecNumber evidence="4">2.7.11.1</ecNumber>
    </recommendedName>
</protein>
<keyword evidence="5" id="KW-0964">Secreted</keyword>
<dbReference type="PANTHER" id="PTHR48007">
    <property type="entry name" value="LEUCINE-RICH REPEAT RECEPTOR-LIKE PROTEIN KINASE PXC1"/>
    <property type="match status" value="1"/>
</dbReference>